<accession>A0A840Q810</accession>
<keyword evidence="2" id="KW-1185">Reference proteome</keyword>
<reference evidence="1 2" key="1">
    <citation type="submission" date="2020-08" db="EMBL/GenBank/DDBJ databases">
        <title>Sequencing the genomes of 1000 actinobacteria strains.</title>
        <authorList>
            <person name="Klenk H.-P."/>
        </authorList>
    </citation>
    <scope>NUCLEOTIDE SEQUENCE [LARGE SCALE GENOMIC DNA]</scope>
    <source>
        <strain evidence="1 2">DSM 45584</strain>
    </source>
</reference>
<dbReference type="Proteomes" id="UP000584374">
    <property type="component" value="Unassembled WGS sequence"/>
</dbReference>
<dbReference type="GO" id="GO:0003677">
    <property type="term" value="F:DNA binding"/>
    <property type="evidence" value="ECO:0007669"/>
    <property type="project" value="InterPro"/>
</dbReference>
<dbReference type="AlphaFoldDB" id="A0A840Q810"/>
<dbReference type="InterPro" id="IPR001387">
    <property type="entry name" value="Cro/C1-type_HTH"/>
</dbReference>
<dbReference type="Gene3D" id="1.10.260.40">
    <property type="entry name" value="lambda repressor-like DNA-binding domains"/>
    <property type="match status" value="1"/>
</dbReference>
<dbReference type="SUPFAM" id="SSF47413">
    <property type="entry name" value="lambda repressor-like DNA-binding domains"/>
    <property type="match status" value="1"/>
</dbReference>
<proteinExistence type="predicted"/>
<name>A0A840Q810_9PSEU</name>
<dbReference type="InterPro" id="IPR010982">
    <property type="entry name" value="Lambda_DNA-bd_dom_sf"/>
</dbReference>
<protein>
    <submittedName>
        <fullName evidence="1">Transcriptional regulator with XRE-family HTH domain</fullName>
    </submittedName>
</protein>
<comment type="caution">
    <text evidence="1">The sequence shown here is derived from an EMBL/GenBank/DDBJ whole genome shotgun (WGS) entry which is preliminary data.</text>
</comment>
<dbReference type="CDD" id="cd00093">
    <property type="entry name" value="HTH_XRE"/>
    <property type="match status" value="1"/>
</dbReference>
<organism evidence="1 2">
    <name type="scientific">Saccharopolyspora phatthalungensis</name>
    <dbReference type="NCBI Taxonomy" id="664693"/>
    <lineage>
        <taxon>Bacteria</taxon>
        <taxon>Bacillati</taxon>
        <taxon>Actinomycetota</taxon>
        <taxon>Actinomycetes</taxon>
        <taxon>Pseudonocardiales</taxon>
        <taxon>Pseudonocardiaceae</taxon>
        <taxon>Saccharopolyspora</taxon>
    </lineage>
</organism>
<evidence type="ECO:0000313" key="1">
    <source>
        <dbReference type="EMBL" id="MBB5158652.1"/>
    </source>
</evidence>
<dbReference type="InterPro" id="IPR011990">
    <property type="entry name" value="TPR-like_helical_dom_sf"/>
</dbReference>
<evidence type="ECO:0000313" key="2">
    <source>
        <dbReference type="Proteomes" id="UP000584374"/>
    </source>
</evidence>
<dbReference type="RefSeq" id="WP_184730555.1">
    <property type="nucleotide sequence ID" value="NZ_JACHIW010000002.1"/>
</dbReference>
<sequence>MIDDLTELWGHPDAHAILGRRDISALYRLLNSRGVSQSRIAMRTGQNQSEVHDIMRGRKVLSYALLERIAEGLSIPRGLMGLPYAGTDRQPPSEEDEDVKRRAFMTLVSSLALGGTVSDEQRQMFAPATDYEPEPLTTMVRPSDVQALTALVDAFRATDRRHGGYGQYRAALSAVEYGESLDAAEADERTRRAIFSGLAYCHSAAGWFATEEGHTETARAHYGRGLSFAGKARDAMMRARLLYCAGRTELHFGDPAAATKLFQLGTVGVDRSPLMMSILCANAAWSSAKAGFSEYAARQINEARSHHADVDFSRDTPTFRWFRAPDLAAVTGAGHIARGDYEAAFADLDVAVRGRRPWEHRSLAFETANLARVHLALGDPDQAVTVGQQTIGHAEHVRSARLAGRLAPLIKESAKRQGSDVRQLGKELQQSIPALSVQA</sequence>
<gene>
    <name evidence="1" type="ORF">BJ970_006251</name>
</gene>
<dbReference type="EMBL" id="JACHIW010000002">
    <property type="protein sequence ID" value="MBB5158652.1"/>
    <property type="molecule type" value="Genomic_DNA"/>
</dbReference>
<dbReference type="Gene3D" id="1.25.40.10">
    <property type="entry name" value="Tetratricopeptide repeat domain"/>
    <property type="match status" value="1"/>
</dbReference>